<dbReference type="InterPro" id="IPR021109">
    <property type="entry name" value="Peptidase_aspartic_dom_sf"/>
</dbReference>
<sequence>MTDNQTIEELLQSPTEGYGEAIIITEINADHFEIKTNLLQSDVPNDVIKLMMFPYSLEGAARVWYDKEPLNSILTWEELVNKFVNQFFPPSKTTHLKNKNSQFTQRFEETFGEAWERFKEMLRACPYHRFTELTQIDSFYNGLNENDQDSFNAAAGGNLLRMDICHALADLDASINLMPLSIWKMISLPKLTPTRMTLELADRSITRPKGVAEDVFVKVGKFHFPTDFVVDDFEVDPRIPLISKRSFLRIDRALIDVYRVEITVRVNDEAVTFNLNQTTRYSSTYDDIVKNLPSHLEYAYLEGVDMLPLIIAKDLKVDEKEALLKVLKSHKRAIAWKITDIKGIDPRFCTHKILMEEDYKPAVQSQIRVNLKIHEVIKKEVIKLLDAGMIYLISNSSWVSPIHFVPKKGGITVVENEKNELIPTRLVTGWRVCIDYQKLNDATRKDHFPLPFMDQMLERLAGNEFYCFLDGFSSYFQIPINPPDQEKTTFTCPYGTFVYRRMPFGLCNAPRSFQRCMMAIFHDMIEKTMEVFMDYFSEKCHFMVKEGIVLGYKISKNGLEVDRAKLDVIAKLPHPTIVKGVRSFLGHAGFYRRFIQDFSKIARPMTHLLEKETSFVFSKDCIDAFKTLKKKLTEASILVVPDGNLPFELMCDVSDFAIGAVLGQLYTDHSALKYILSKQDAKPRLLWWVLILPKFDIIIRDKKGTENLAVDNLSRLENPHKDVFENKDINENFPLETLGKISSDPPGAIMVPTSPLRKDEIPQNVIQVCEIFDVWGIDFMGPFPSSRWNRAIISNRGTHFCNDKFAKVISKYGVTHRLATAYHPQKSGQVEVTNHGLKRILERTVGENRTSWSEKLEDSLWAFRTAYKTPIGCTSYKLVYGKSCHLPIELEHKACWALKHVNFDLKTTSDHWKLQLNELNELRDQAYKNSLIYKEKTKKLHDSKIKNHIFNVGDRVLLFNYHLNIFSRKLKTRWSRPFTITKVFPYGTVELSQPEGPNFKVNGTRDKHYFGGDIPQLVLSGL</sequence>
<evidence type="ECO:0000256" key="5">
    <source>
        <dbReference type="ARBA" id="ARBA00023268"/>
    </source>
</evidence>
<comment type="caution">
    <text evidence="7">The sequence shown here is derived from an EMBL/GenBank/DDBJ whole genome shotgun (WGS) entry which is preliminary data.</text>
</comment>
<feature type="domain" description="Integrase catalytic" evidence="6">
    <location>
        <begin position="790"/>
        <end position="895"/>
    </location>
</feature>
<evidence type="ECO:0000256" key="2">
    <source>
        <dbReference type="ARBA" id="ARBA00022695"/>
    </source>
</evidence>
<dbReference type="GO" id="GO:0003676">
    <property type="term" value="F:nucleic acid binding"/>
    <property type="evidence" value="ECO:0007669"/>
    <property type="project" value="InterPro"/>
</dbReference>
<dbReference type="SUPFAM" id="SSF56672">
    <property type="entry name" value="DNA/RNA polymerases"/>
    <property type="match status" value="1"/>
</dbReference>
<dbReference type="Pfam" id="PF00078">
    <property type="entry name" value="RVT_1"/>
    <property type="match status" value="1"/>
</dbReference>
<dbReference type="FunFam" id="3.30.70.270:FF:000020">
    <property type="entry name" value="Transposon Tf2-6 polyprotein-like Protein"/>
    <property type="match status" value="1"/>
</dbReference>
<keyword evidence="5" id="KW-0511">Multifunctional enzyme</keyword>
<dbReference type="InterPro" id="IPR000477">
    <property type="entry name" value="RT_dom"/>
</dbReference>
<dbReference type="GO" id="GO:0003964">
    <property type="term" value="F:RNA-directed DNA polymerase activity"/>
    <property type="evidence" value="ECO:0007669"/>
    <property type="project" value="UniProtKB-KW"/>
</dbReference>
<dbReference type="Gene3D" id="2.40.70.10">
    <property type="entry name" value="Acid Proteases"/>
    <property type="match status" value="1"/>
</dbReference>
<accession>A0A6L2JRC0</accession>
<dbReference type="InterPro" id="IPR012337">
    <property type="entry name" value="RNaseH-like_sf"/>
</dbReference>
<dbReference type="GO" id="GO:0015074">
    <property type="term" value="P:DNA integration"/>
    <property type="evidence" value="ECO:0007669"/>
    <property type="project" value="InterPro"/>
</dbReference>
<dbReference type="InterPro" id="IPR043502">
    <property type="entry name" value="DNA/RNA_pol_sf"/>
</dbReference>
<dbReference type="Gene3D" id="3.30.420.10">
    <property type="entry name" value="Ribonuclease H-like superfamily/Ribonuclease H"/>
    <property type="match status" value="1"/>
</dbReference>
<dbReference type="EMBL" id="BKCJ010001198">
    <property type="protein sequence ID" value="GEU39618.1"/>
    <property type="molecule type" value="Genomic_DNA"/>
</dbReference>
<dbReference type="Pfam" id="PF03732">
    <property type="entry name" value="Retrotrans_gag"/>
    <property type="match status" value="1"/>
</dbReference>
<keyword evidence="2" id="KW-0548">Nucleotidyltransferase</keyword>
<keyword evidence="1" id="KW-0808">Transferase</keyword>
<evidence type="ECO:0000259" key="6">
    <source>
        <dbReference type="PROSITE" id="PS50994"/>
    </source>
</evidence>
<dbReference type="InterPro" id="IPR005162">
    <property type="entry name" value="Retrotrans_gag_dom"/>
</dbReference>
<keyword evidence="4" id="KW-0255">Endonuclease</keyword>
<organism evidence="7">
    <name type="scientific">Tanacetum cinerariifolium</name>
    <name type="common">Dalmatian daisy</name>
    <name type="synonym">Chrysanthemum cinerariifolium</name>
    <dbReference type="NCBI Taxonomy" id="118510"/>
    <lineage>
        <taxon>Eukaryota</taxon>
        <taxon>Viridiplantae</taxon>
        <taxon>Streptophyta</taxon>
        <taxon>Embryophyta</taxon>
        <taxon>Tracheophyta</taxon>
        <taxon>Spermatophyta</taxon>
        <taxon>Magnoliopsida</taxon>
        <taxon>eudicotyledons</taxon>
        <taxon>Gunneridae</taxon>
        <taxon>Pentapetalae</taxon>
        <taxon>asterids</taxon>
        <taxon>campanulids</taxon>
        <taxon>Asterales</taxon>
        <taxon>Asteraceae</taxon>
        <taxon>Asteroideae</taxon>
        <taxon>Anthemideae</taxon>
        <taxon>Anthemidinae</taxon>
        <taxon>Tanacetum</taxon>
    </lineage>
</organism>
<dbReference type="GO" id="GO:0004519">
    <property type="term" value="F:endonuclease activity"/>
    <property type="evidence" value="ECO:0007669"/>
    <property type="project" value="UniProtKB-KW"/>
</dbReference>
<name>A0A6L2JRC0_TANCI</name>
<gene>
    <name evidence="7" type="ORF">Tci_011596</name>
</gene>
<reference evidence="7" key="1">
    <citation type="journal article" date="2019" name="Sci. Rep.">
        <title>Draft genome of Tanacetum cinerariifolium, the natural source of mosquito coil.</title>
        <authorList>
            <person name="Yamashiro T."/>
            <person name="Shiraishi A."/>
            <person name="Satake H."/>
            <person name="Nakayama K."/>
        </authorList>
    </citation>
    <scope>NUCLEOTIDE SEQUENCE</scope>
</reference>
<dbReference type="SUPFAM" id="SSF53098">
    <property type="entry name" value="Ribonuclease H-like"/>
    <property type="match status" value="1"/>
</dbReference>
<dbReference type="Gene3D" id="3.30.70.270">
    <property type="match status" value="2"/>
</dbReference>
<protein>
    <submittedName>
        <fullName evidence="7">Reverse transcriptase domain-containing protein</fullName>
    </submittedName>
</protein>
<dbReference type="Pfam" id="PF17919">
    <property type="entry name" value="RT_RNaseH_2"/>
    <property type="match status" value="1"/>
</dbReference>
<dbReference type="AlphaFoldDB" id="A0A6L2JRC0"/>
<dbReference type="InterPro" id="IPR036397">
    <property type="entry name" value="RNaseH_sf"/>
</dbReference>
<keyword evidence="7" id="KW-0695">RNA-directed DNA polymerase</keyword>
<evidence type="ECO:0000256" key="4">
    <source>
        <dbReference type="ARBA" id="ARBA00022759"/>
    </source>
</evidence>
<dbReference type="InterPro" id="IPR043128">
    <property type="entry name" value="Rev_trsase/Diguanyl_cyclase"/>
</dbReference>
<dbReference type="PROSITE" id="PS50994">
    <property type="entry name" value="INTEGRASE"/>
    <property type="match status" value="1"/>
</dbReference>
<proteinExistence type="predicted"/>
<dbReference type="PANTHER" id="PTHR37984:SF5">
    <property type="entry name" value="PROTEIN NYNRIN-LIKE"/>
    <property type="match status" value="1"/>
</dbReference>
<evidence type="ECO:0000256" key="1">
    <source>
        <dbReference type="ARBA" id="ARBA00022679"/>
    </source>
</evidence>
<evidence type="ECO:0000256" key="3">
    <source>
        <dbReference type="ARBA" id="ARBA00022722"/>
    </source>
</evidence>
<dbReference type="Gene3D" id="3.10.10.10">
    <property type="entry name" value="HIV Type 1 Reverse Transcriptase, subunit A, domain 1"/>
    <property type="match status" value="1"/>
</dbReference>
<evidence type="ECO:0000313" key="7">
    <source>
        <dbReference type="EMBL" id="GEU39618.1"/>
    </source>
</evidence>
<keyword evidence="4" id="KW-0378">Hydrolase</keyword>
<keyword evidence="3" id="KW-0540">Nuclease</keyword>
<dbReference type="CDD" id="cd01647">
    <property type="entry name" value="RT_LTR"/>
    <property type="match status" value="1"/>
</dbReference>
<dbReference type="InterPro" id="IPR050951">
    <property type="entry name" value="Retrovirus_Pol_polyprotein"/>
</dbReference>
<dbReference type="PANTHER" id="PTHR37984">
    <property type="entry name" value="PROTEIN CBG26694"/>
    <property type="match status" value="1"/>
</dbReference>
<dbReference type="InterPro" id="IPR041577">
    <property type="entry name" value="RT_RNaseH_2"/>
</dbReference>
<dbReference type="CDD" id="cd00303">
    <property type="entry name" value="retropepsin_like"/>
    <property type="match status" value="1"/>
</dbReference>
<dbReference type="InterPro" id="IPR001584">
    <property type="entry name" value="Integrase_cat-core"/>
</dbReference>